<keyword evidence="3" id="KW-1185">Reference proteome</keyword>
<evidence type="ECO:0000256" key="1">
    <source>
        <dbReference type="SAM" id="MobiDB-lite"/>
    </source>
</evidence>
<sequence length="151" mass="17618">MIVAMDLNASPVPEEDEDILEEKIHVQEYHAPEERIETGADIARREREERKRRLKRERPDDRPVHVSQSPGYDKLFPAKNHKSYDKSRLPPEAMTLLWRKFWWKSHRLPFYGGGIAGSFDMGYGSQELLMVIATTMVEFLLKRGKELGHVT</sequence>
<dbReference type="Proteomes" id="UP001189624">
    <property type="component" value="Chromosome 4"/>
</dbReference>
<name>A0AA86SQE8_9FABA</name>
<gene>
    <name evidence="2" type="ORF">AYBTSS11_LOCUS13603</name>
</gene>
<organism evidence="2 3">
    <name type="scientific">Sphenostylis stenocarpa</name>
    <dbReference type="NCBI Taxonomy" id="92480"/>
    <lineage>
        <taxon>Eukaryota</taxon>
        <taxon>Viridiplantae</taxon>
        <taxon>Streptophyta</taxon>
        <taxon>Embryophyta</taxon>
        <taxon>Tracheophyta</taxon>
        <taxon>Spermatophyta</taxon>
        <taxon>Magnoliopsida</taxon>
        <taxon>eudicotyledons</taxon>
        <taxon>Gunneridae</taxon>
        <taxon>Pentapetalae</taxon>
        <taxon>rosids</taxon>
        <taxon>fabids</taxon>
        <taxon>Fabales</taxon>
        <taxon>Fabaceae</taxon>
        <taxon>Papilionoideae</taxon>
        <taxon>50 kb inversion clade</taxon>
        <taxon>NPAAA clade</taxon>
        <taxon>indigoferoid/millettioid clade</taxon>
        <taxon>Phaseoleae</taxon>
        <taxon>Sphenostylis</taxon>
    </lineage>
</organism>
<dbReference type="EMBL" id="OY731401">
    <property type="protein sequence ID" value="CAJ1949202.1"/>
    <property type="molecule type" value="Genomic_DNA"/>
</dbReference>
<proteinExistence type="predicted"/>
<dbReference type="AlphaFoldDB" id="A0AA86SQE8"/>
<dbReference type="Gramene" id="rna-AYBTSS11_LOCUS13603">
    <property type="protein sequence ID" value="CAJ1949202.1"/>
    <property type="gene ID" value="gene-AYBTSS11_LOCUS13603"/>
</dbReference>
<feature type="compositionally biased region" description="Basic and acidic residues" evidence="1">
    <location>
        <begin position="30"/>
        <end position="64"/>
    </location>
</feature>
<reference evidence="2" key="1">
    <citation type="submission" date="2023-10" db="EMBL/GenBank/DDBJ databases">
        <authorList>
            <person name="Domelevo Entfellner J.-B."/>
        </authorList>
    </citation>
    <scope>NUCLEOTIDE SEQUENCE</scope>
</reference>
<evidence type="ECO:0000313" key="2">
    <source>
        <dbReference type="EMBL" id="CAJ1949202.1"/>
    </source>
</evidence>
<protein>
    <submittedName>
        <fullName evidence="2">Uncharacterized protein</fullName>
    </submittedName>
</protein>
<evidence type="ECO:0000313" key="3">
    <source>
        <dbReference type="Proteomes" id="UP001189624"/>
    </source>
</evidence>
<accession>A0AA86SQE8</accession>
<feature type="region of interest" description="Disordered" evidence="1">
    <location>
        <begin position="30"/>
        <end position="86"/>
    </location>
</feature>